<comment type="caution">
    <text evidence="7">The sequence shown here is derived from an EMBL/GenBank/DDBJ whole genome shotgun (WGS) entry which is preliminary data.</text>
</comment>
<dbReference type="PANTHER" id="PTHR37422">
    <property type="entry name" value="TEICHURONIC ACID BIOSYNTHESIS PROTEIN TUAE"/>
    <property type="match status" value="1"/>
</dbReference>
<protein>
    <submittedName>
        <fullName evidence="7">O-antigen ligase family protein</fullName>
    </submittedName>
</protein>
<evidence type="ECO:0000256" key="1">
    <source>
        <dbReference type="ARBA" id="ARBA00004141"/>
    </source>
</evidence>
<sequence>MPTPTLLTRLPRPGRPRLPAQVSRAARATGAAAAERRRLLPLLATVLLLAVPTGNLGLAGSTATPADLASVVLAGWCAVLVARGRRPPLPRRAAVLLGAPVLAVAVATVTAADPTAALPGFLRLLQTFVVVPLCLVVLLRDARDFRLVAGALVLLALAQGAVGCWQYATEGGASYMGQNVRAVGTFGPRHIMGMANAVSYGLVAALCLGLAAPRTAPRWWRPVTFGCAALLAVPLAVSFSRGAWLAGGAAVFVVVLLAAFTSGRRARRWLLGLLGAGALLVGGVALSSGMVADRLGSIGDVTGTPDQSVVDRYAMWQAALGMWQDHPWTGTGPRGFADHRDSYASLALSAGSDTAGAGAAFQRQELLSPHNMYLLLLSELGLLGAATLIGCWLAFLARCVRGLPRAGGPARQAGLVATGLLVWQLVNFLYADIGGPTTVLTAVALGLTAWWALSPTAAREGT</sequence>
<dbReference type="Pfam" id="PF04932">
    <property type="entry name" value="Wzy_C"/>
    <property type="match status" value="1"/>
</dbReference>
<dbReference type="RefSeq" id="WP_132822021.1">
    <property type="nucleotide sequence ID" value="NZ_SMKI01000639.1"/>
</dbReference>
<evidence type="ECO:0000256" key="4">
    <source>
        <dbReference type="ARBA" id="ARBA00023136"/>
    </source>
</evidence>
<dbReference type="GO" id="GO:0016874">
    <property type="term" value="F:ligase activity"/>
    <property type="evidence" value="ECO:0007669"/>
    <property type="project" value="UniProtKB-KW"/>
</dbReference>
<evidence type="ECO:0000256" key="3">
    <source>
        <dbReference type="ARBA" id="ARBA00022989"/>
    </source>
</evidence>
<feature type="transmembrane region" description="Helical" evidence="5">
    <location>
        <begin position="94"/>
        <end position="112"/>
    </location>
</feature>
<keyword evidence="2 5" id="KW-0812">Transmembrane</keyword>
<feature type="transmembrane region" description="Helical" evidence="5">
    <location>
        <begin position="243"/>
        <end position="262"/>
    </location>
</feature>
<feature type="transmembrane region" description="Helical" evidence="5">
    <location>
        <begin position="147"/>
        <end position="168"/>
    </location>
</feature>
<dbReference type="GO" id="GO:0016020">
    <property type="term" value="C:membrane"/>
    <property type="evidence" value="ECO:0007669"/>
    <property type="project" value="UniProtKB-SubCell"/>
</dbReference>
<evidence type="ECO:0000256" key="5">
    <source>
        <dbReference type="SAM" id="Phobius"/>
    </source>
</evidence>
<feature type="transmembrane region" description="Helical" evidence="5">
    <location>
        <begin position="124"/>
        <end position="140"/>
    </location>
</feature>
<accession>A0A4R4SJ73</accession>
<reference evidence="7 8" key="1">
    <citation type="submission" date="2019-03" db="EMBL/GenBank/DDBJ databases">
        <title>Draft genome sequences of novel Actinobacteria.</title>
        <authorList>
            <person name="Sahin N."/>
            <person name="Ay H."/>
            <person name="Saygin H."/>
        </authorList>
    </citation>
    <scope>NUCLEOTIDE SEQUENCE [LARGE SCALE GENOMIC DNA]</scope>
    <source>
        <strain evidence="7 8">DSM 41900</strain>
    </source>
</reference>
<dbReference type="InterPro" id="IPR007016">
    <property type="entry name" value="O-antigen_ligase-rel_domated"/>
</dbReference>
<dbReference type="PANTHER" id="PTHR37422:SF13">
    <property type="entry name" value="LIPOPOLYSACCHARIDE BIOSYNTHESIS PROTEIN PA4999-RELATED"/>
    <property type="match status" value="1"/>
</dbReference>
<feature type="transmembrane region" description="Helical" evidence="5">
    <location>
        <begin position="64"/>
        <end position="82"/>
    </location>
</feature>
<keyword evidence="4 5" id="KW-0472">Membrane</keyword>
<dbReference type="Proteomes" id="UP000295345">
    <property type="component" value="Unassembled WGS sequence"/>
</dbReference>
<evidence type="ECO:0000256" key="2">
    <source>
        <dbReference type="ARBA" id="ARBA00022692"/>
    </source>
</evidence>
<dbReference type="EMBL" id="SMKI01000639">
    <property type="protein sequence ID" value="TDC62504.1"/>
    <property type="molecule type" value="Genomic_DNA"/>
</dbReference>
<proteinExistence type="predicted"/>
<gene>
    <name evidence="7" type="ORF">E1283_33965</name>
</gene>
<keyword evidence="7" id="KW-0436">Ligase</keyword>
<evidence type="ECO:0000313" key="7">
    <source>
        <dbReference type="EMBL" id="TDC62504.1"/>
    </source>
</evidence>
<name>A0A4R4SJ73_9ACTN</name>
<feature type="transmembrane region" description="Helical" evidence="5">
    <location>
        <begin position="39"/>
        <end position="58"/>
    </location>
</feature>
<dbReference type="AlphaFoldDB" id="A0A4R4SJ73"/>
<organism evidence="7 8">
    <name type="scientific">Streptomyces hainanensis</name>
    <dbReference type="NCBI Taxonomy" id="402648"/>
    <lineage>
        <taxon>Bacteria</taxon>
        <taxon>Bacillati</taxon>
        <taxon>Actinomycetota</taxon>
        <taxon>Actinomycetes</taxon>
        <taxon>Kitasatosporales</taxon>
        <taxon>Streptomycetaceae</taxon>
        <taxon>Streptomyces</taxon>
    </lineage>
</organism>
<feature type="domain" description="O-antigen ligase-related" evidence="6">
    <location>
        <begin position="228"/>
        <end position="388"/>
    </location>
</feature>
<dbReference type="InterPro" id="IPR051533">
    <property type="entry name" value="WaaL-like"/>
</dbReference>
<comment type="subcellular location">
    <subcellularLocation>
        <location evidence="1">Membrane</location>
        <topology evidence="1">Multi-pass membrane protein</topology>
    </subcellularLocation>
</comment>
<feature type="transmembrane region" description="Helical" evidence="5">
    <location>
        <begin position="191"/>
        <end position="212"/>
    </location>
</feature>
<evidence type="ECO:0000313" key="8">
    <source>
        <dbReference type="Proteomes" id="UP000295345"/>
    </source>
</evidence>
<keyword evidence="8" id="KW-1185">Reference proteome</keyword>
<feature type="transmembrane region" description="Helical" evidence="5">
    <location>
        <begin position="373"/>
        <end position="400"/>
    </location>
</feature>
<feature type="transmembrane region" description="Helical" evidence="5">
    <location>
        <begin position="269"/>
        <end position="292"/>
    </location>
</feature>
<keyword evidence="3 5" id="KW-1133">Transmembrane helix</keyword>
<evidence type="ECO:0000259" key="6">
    <source>
        <dbReference type="Pfam" id="PF04932"/>
    </source>
</evidence>
<feature type="transmembrane region" description="Helical" evidence="5">
    <location>
        <begin position="219"/>
        <end position="237"/>
    </location>
</feature>
<dbReference type="OrthoDB" id="5150405at2"/>